<keyword evidence="3" id="KW-1185">Reference proteome</keyword>
<organism evidence="2 3">
    <name type="scientific">Carex littledalei</name>
    <dbReference type="NCBI Taxonomy" id="544730"/>
    <lineage>
        <taxon>Eukaryota</taxon>
        <taxon>Viridiplantae</taxon>
        <taxon>Streptophyta</taxon>
        <taxon>Embryophyta</taxon>
        <taxon>Tracheophyta</taxon>
        <taxon>Spermatophyta</taxon>
        <taxon>Magnoliopsida</taxon>
        <taxon>Liliopsida</taxon>
        <taxon>Poales</taxon>
        <taxon>Cyperaceae</taxon>
        <taxon>Cyperoideae</taxon>
        <taxon>Cariceae</taxon>
        <taxon>Carex</taxon>
        <taxon>Carex subgen. Euthyceras</taxon>
    </lineage>
</organism>
<dbReference type="PANTHER" id="PTHR35162:SF2">
    <property type="entry name" value="OS08G0516600 PROTEIN"/>
    <property type="match status" value="1"/>
</dbReference>
<evidence type="ECO:0000313" key="3">
    <source>
        <dbReference type="Proteomes" id="UP000623129"/>
    </source>
</evidence>
<dbReference type="Proteomes" id="UP000623129">
    <property type="component" value="Unassembled WGS sequence"/>
</dbReference>
<name>A0A833QZ08_9POAL</name>
<proteinExistence type="predicted"/>
<dbReference type="AlphaFoldDB" id="A0A833QZ08"/>
<sequence>MEQSEGTSIRTIDQSVPSLPKIKTKPVNDVDSLGEKTSGDDVEGCVTPTSEEHRIKPLTECPPAPHKPPPPKRKKVEKLPNLSHLVARDLTLVFASLPPKKRLRGGTHLIR</sequence>
<reference evidence="2" key="1">
    <citation type="submission" date="2020-01" db="EMBL/GenBank/DDBJ databases">
        <title>Genome sequence of Kobresia littledalei, the first chromosome-level genome in the family Cyperaceae.</title>
        <authorList>
            <person name="Qu G."/>
        </authorList>
    </citation>
    <scope>NUCLEOTIDE SEQUENCE</scope>
    <source>
        <strain evidence="2">C.B.Clarke</strain>
        <tissue evidence="2">Leaf</tissue>
    </source>
</reference>
<evidence type="ECO:0000256" key="1">
    <source>
        <dbReference type="SAM" id="MobiDB-lite"/>
    </source>
</evidence>
<dbReference type="OrthoDB" id="662905at2759"/>
<dbReference type="PANTHER" id="PTHR35162">
    <property type="entry name" value="OS08G0516600 PROTEIN"/>
    <property type="match status" value="1"/>
</dbReference>
<gene>
    <name evidence="2" type="ORF">FCM35_KLT07546</name>
</gene>
<feature type="compositionally biased region" description="Polar residues" evidence="1">
    <location>
        <begin position="1"/>
        <end position="17"/>
    </location>
</feature>
<comment type="caution">
    <text evidence="2">The sequence shown here is derived from an EMBL/GenBank/DDBJ whole genome shotgun (WGS) entry which is preliminary data.</text>
</comment>
<dbReference type="EMBL" id="SWLB01000017">
    <property type="protein sequence ID" value="KAF3327428.1"/>
    <property type="molecule type" value="Genomic_DNA"/>
</dbReference>
<evidence type="ECO:0008006" key="4">
    <source>
        <dbReference type="Google" id="ProtNLM"/>
    </source>
</evidence>
<protein>
    <recommendedName>
        <fullName evidence="4">Cyclin-dependent protein kinase inhibitor SMR3</fullName>
    </recommendedName>
</protein>
<feature type="region of interest" description="Disordered" evidence="1">
    <location>
        <begin position="1"/>
        <end position="76"/>
    </location>
</feature>
<evidence type="ECO:0000313" key="2">
    <source>
        <dbReference type="EMBL" id="KAF3327428.1"/>
    </source>
</evidence>
<dbReference type="InterPro" id="IPR053115">
    <property type="entry name" value="CDK_inhibitor"/>
</dbReference>
<accession>A0A833QZ08</accession>